<protein>
    <recommendedName>
        <fullName evidence="4">LamG-like jellyroll fold domain-containing protein</fullName>
    </recommendedName>
</protein>
<dbReference type="Proteomes" id="UP000178127">
    <property type="component" value="Unassembled WGS sequence"/>
</dbReference>
<dbReference type="InterPro" id="IPR019283">
    <property type="entry name" value="DUF2330"/>
</dbReference>
<name>A0A1F4V825_UNCKA</name>
<keyword evidence="1" id="KW-0812">Transmembrane</keyword>
<evidence type="ECO:0000313" key="2">
    <source>
        <dbReference type="EMBL" id="OGC53339.1"/>
    </source>
</evidence>
<accession>A0A1F4V825</accession>
<dbReference type="Pfam" id="PF13385">
    <property type="entry name" value="Laminin_G_3"/>
    <property type="match status" value="1"/>
</dbReference>
<evidence type="ECO:0008006" key="4">
    <source>
        <dbReference type="Google" id="ProtNLM"/>
    </source>
</evidence>
<dbReference type="STRING" id="1802620.A3D91_02935"/>
<reference evidence="2 3" key="1">
    <citation type="journal article" date="2016" name="Nat. Commun.">
        <title>Thousands of microbial genomes shed light on interconnected biogeochemical processes in an aquifer system.</title>
        <authorList>
            <person name="Anantharaman K."/>
            <person name="Brown C.T."/>
            <person name="Hug L.A."/>
            <person name="Sharon I."/>
            <person name="Castelle C.J."/>
            <person name="Probst A.J."/>
            <person name="Thomas B.C."/>
            <person name="Singh A."/>
            <person name="Wilkins M.J."/>
            <person name="Karaoz U."/>
            <person name="Brodie E.L."/>
            <person name="Williams K.H."/>
            <person name="Hubbard S.S."/>
            <person name="Banfield J.F."/>
        </authorList>
    </citation>
    <scope>NUCLEOTIDE SEQUENCE [LARGE SCALE GENOMIC DNA]</scope>
</reference>
<dbReference type="Pfam" id="PF10092">
    <property type="entry name" value="DUF2330"/>
    <property type="match status" value="1"/>
</dbReference>
<gene>
    <name evidence="2" type="ORF">A3D91_02935</name>
</gene>
<evidence type="ECO:0000256" key="1">
    <source>
        <dbReference type="SAM" id="Phobius"/>
    </source>
</evidence>
<comment type="caution">
    <text evidence="2">The sequence shown here is derived from an EMBL/GenBank/DDBJ whole genome shotgun (WGS) entry which is preliminary data.</text>
</comment>
<dbReference type="AlphaFoldDB" id="A0A1F4V825"/>
<dbReference type="Gene3D" id="2.60.120.200">
    <property type="match status" value="1"/>
</dbReference>
<keyword evidence="1" id="KW-0472">Membrane</keyword>
<evidence type="ECO:0000313" key="3">
    <source>
        <dbReference type="Proteomes" id="UP000178127"/>
    </source>
</evidence>
<keyword evidence="1" id="KW-1133">Transmembrane helix</keyword>
<feature type="transmembrane region" description="Helical" evidence="1">
    <location>
        <begin position="590"/>
        <end position="609"/>
    </location>
</feature>
<organism evidence="2 3">
    <name type="scientific">candidate division WWE3 bacterium RIFCSPHIGHO2_02_FULL_38_14</name>
    <dbReference type="NCBI Taxonomy" id="1802620"/>
    <lineage>
        <taxon>Bacteria</taxon>
        <taxon>Katanobacteria</taxon>
    </lineage>
</organism>
<proteinExistence type="predicted"/>
<dbReference type="InterPro" id="IPR013320">
    <property type="entry name" value="ConA-like_dom_sf"/>
</dbReference>
<dbReference type="EMBL" id="MEVD01000015">
    <property type="protein sequence ID" value="OGC53339.1"/>
    <property type="molecule type" value="Genomic_DNA"/>
</dbReference>
<sequence length="618" mass="68836">MRPKYLIPFIFTVLLAFHSKYSQALMIFGPATFTQQKAVISYDETSKTETLVISPSFKELAPKTGLGYWKFDEGSGTTINDTLGVNKGFLIGNVRWQDPSTCKNGACLSFNNTNEYVSIPINSLNLPPALTQLTLSVWVNPSNLTQPSGAGIIAKGNGGGNESFALDILNNDQLRFFTWSSGRLNSCVVYDWLASHTDKWTNILVTYDGLSGTATIYENAKQTQKCEGFPTNLSTNSHVLSIGSRQSSYSIYDLYFDGLIDDVRLYNYVVDENKISDIYNLLPETGISDSKQKYYGFMIPVPSKPEVEVIKDELFTSLDDLTRPSPGIPIPLMGGAVREIGLDMQNGGQPKVSVIQTKKADIYDLAVLESNDEEALSNWLKENNYFLPKNSEFVLKEYIEKRYYFVVAKVNPDSISPFVAGQIREGHLNPIKMTFTTDQPVYPIKLAGASMATVSSKSDINYIDSGVVSPDRVEIPPRSYEPQPVNPAPDYYKPTYSSTPVVIYTISQDKQYLPGFNTEYAGVVAERKIENLATNSADKPWIDVKGQRYLTKLSKYMTPYEMNNDLVLRKADDNEPVGSGEGSLNAKTKLLLIVLTPIALELLVFAYYLKKRRSNARG</sequence>
<dbReference type="SUPFAM" id="SSF49899">
    <property type="entry name" value="Concanavalin A-like lectins/glucanases"/>
    <property type="match status" value="1"/>
</dbReference>